<organism evidence="15 16">
    <name type="scientific">Actinotignum sanguinis</name>
    <dbReference type="NCBI Taxonomy" id="1445614"/>
    <lineage>
        <taxon>Bacteria</taxon>
        <taxon>Bacillati</taxon>
        <taxon>Actinomycetota</taxon>
        <taxon>Actinomycetes</taxon>
        <taxon>Actinomycetales</taxon>
        <taxon>Actinomycetaceae</taxon>
        <taxon>Actinotignum</taxon>
    </lineage>
</organism>
<evidence type="ECO:0000259" key="14">
    <source>
        <dbReference type="PROSITE" id="PS50880"/>
    </source>
</evidence>
<dbReference type="CDD" id="cd03364">
    <property type="entry name" value="TOPRIM_DnaG_primases"/>
    <property type="match status" value="1"/>
</dbReference>
<accession>A0ABT5V5Q9</accession>
<dbReference type="EC" id="2.7.7.101" evidence="12"/>
<keyword evidence="8 12" id="KW-0862">Zinc</keyword>
<evidence type="ECO:0000256" key="7">
    <source>
        <dbReference type="ARBA" id="ARBA00022771"/>
    </source>
</evidence>
<comment type="domain">
    <text evidence="12">Contains an N-terminal zinc-binding domain, a central core domain that contains the primase activity, and a C-terminal DnaB-binding domain.</text>
</comment>
<keyword evidence="3 12" id="KW-0808">Transferase</keyword>
<keyword evidence="10 12" id="KW-0238">DNA-binding</keyword>
<dbReference type="Pfam" id="PF10410">
    <property type="entry name" value="DnaB_bind"/>
    <property type="match status" value="1"/>
</dbReference>
<dbReference type="InterPro" id="IPR019475">
    <property type="entry name" value="DNA_primase_DnaB-bd"/>
</dbReference>
<dbReference type="EMBL" id="JARBHI010000007">
    <property type="protein sequence ID" value="MDE1656258.1"/>
    <property type="molecule type" value="Genomic_DNA"/>
</dbReference>
<dbReference type="InterPro" id="IPR006171">
    <property type="entry name" value="TOPRIM_dom"/>
</dbReference>
<evidence type="ECO:0000256" key="6">
    <source>
        <dbReference type="ARBA" id="ARBA00022723"/>
    </source>
</evidence>
<dbReference type="Gene3D" id="3.90.580.10">
    <property type="entry name" value="Zinc finger, CHC2-type domain"/>
    <property type="match status" value="1"/>
</dbReference>
<dbReference type="HAMAP" id="MF_00974">
    <property type="entry name" value="DNA_primase_DnaG"/>
    <property type="match status" value="1"/>
</dbReference>
<evidence type="ECO:0000256" key="5">
    <source>
        <dbReference type="ARBA" id="ARBA00022705"/>
    </source>
</evidence>
<dbReference type="Pfam" id="PF01807">
    <property type="entry name" value="Zn_ribbon_DnaG"/>
    <property type="match status" value="1"/>
</dbReference>
<feature type="zinc finger region" description="CHC2-type" evidence="12">
    <location>
        <begin position="41"/>
        <end position="65"/>
    </location>
</feature>
<evidence type="ECO:0000256" key="12">
    <source>
        <dbReference type="HAMAP-Rule" id="MF_00974"/>
    </source>
</evidence>
<evidence type="ECO:0000256" key="3">
    <source>
        <dbReference type="ARBA" id="ARBA00022679"/>
    </source>
</evidence>
<dbReference type="InterPro" id="IPR037068">
    <property type="entry name" value="DNA_primase_core_N_sf"/>
</dbReference>
<evidence type="ECO:0000256" key="9">
    <source>
        <dbReference type="ARBA" id="ARBA00022842"/>
    </source>
</evidence>
<dbReference type="PROSITE" id="PS50880">
    <property type="entry name" value="TOPRIM"/>
    <property type="match status" value="1"/>
</dbReference>
<dbReference type="InterPro" id="IPR013264">
    <property type="entry name" value="DNAG_N"/>
</dbReference>
<comment type="catalytic activity">
    <reaction evidence="12">
        <text>ssDNA + n NTP = ssDNA/pppN(pN)n-1 hybrid + (n-1) diphosphate.</text>
        <dbReference type="EC" id="2.7.7.101"/>
    </reaction>
</comment>
<dbReference type="Pfam" id="PF08275">
    <property type="entry name" value="DNAG_N"/>
    <property type="match status" value="1"/>
</dbReference>
<evidence type="ECO:0000256" key="11">
    <source>
        <dbReference type="ARBA" id="ARBA00023163"/>
    </source>
</evidence>
<dbReference type="InterPro" id="IPR030846">
    <property type="entry name" value="DnaG_bac"/>
</dbReference>
<evidence type="ECO:0000256" key="2">
    <source>
        <dbReference type="ARBA" id="ARBA00022515"/>
    </source>
</evidence>
<evidence type="ECO:0000256" key="10">
    <source>
        <dbReference type="ARBA" id="ARBA00023125"/>
    </source>
</evidence>
<evidence type="ECO:0000256" key="13">
    <source>
        <dbReference type="SAM" id="MobiDB-lite"/>
    </source>
</evidence>
<dbReference type="InterPro" id="IPR013173">
    <property type="entry name" value="DNA_primase_DnaG_DnaB-bd_dom"/>
</dbReference>
<dbReference type="Pfam" id="PF08278">
    <property type="entry name" value="DnaG_DnaB_bind"/>
    <property type="match status" value="1"/>
</dbReference>
<keyword evidence="9" id="KW-0460">Magnesium</keyword>
<feature type="domain" description="Toprim" evidence="14">
    <location>
        <begin position="260"/>
        <end position="358"/>
    </location>
</feature>
<dbReference type="NCBIfam" id="TIGR01391">
    <property type="entry name" value="dnaG"/>
    <property type="match status" value="1"/>
</dbReference>
<keyword evidence="1 12" id="KW-0240">DNA-directed RNA polymerase</keyword>
<dbReference type="Pfam" id="PF13662">
    <property type="entry name" value="Toprim_4"/>
    <property type="match status" value="1"/>
</dbReference>
<dbReference type="SUPFAM" id="SSF57783">
    <property type="entry name" value="Zinc beta-ribbon"/>
    <property type="match status" value="1"/>
</dbReference>
<keyword evidence="16" id="KW-1185">Reference proteome</keyword>
<comment type="function">
    <text evidence="12">RNA polymerase that catalyzes the synthesis of short RNA molecules used as primers for DNA polymerase during DNA replication.</text>
</comment>
<dbReference type="PANTHER" id="PTHR30313:SF2">
    <property type="entry name" value="DNA PRIMASE"/>
    <property type="match status" value="1"/>
</dbReference>
<keyword evidence="11 12" id="KW-0804">Transcription</keyword>
<dbReference type="InterPro" id="IPR034151">
    <property type="entry name" value="TOPRIM_DnaG_bac"/>
</dbReference>
<feature type="region of interest" description="Disordered" evidence="13">
    <location>
        <begin position="507"/>
        <end position="538"/>
    </location>
</feature>
<keyword evidence="6 12" id="KW-0479">Metal-binding</keyword>
<evidence type="ECO:0000313" key="16">
    <source>
        <dbReference type="Proteomes" id="UP001219297"/>
    </source>
</evidence>
<evidence type="ECO:0000256" key="4">
    <source>
        <dbReference type="ARBA" id="ARBA00022695"/>
    </source>
</evidence>
<dbReference type="RefSeq" id="WP_274734866.1">
    <property type="nucleotide sequence ID" value="NZ_CAMXYX010000019.1"/>
</dbReference>
<dbReference type="SMART" id="SM00400">
    <property type="entry name" value="ZnF_CHCC"/>
    <property type="match status" value="1"/>
</dbReference>
<dbReference type="SUPFAM" id="SSF56731">
    <property type="entry name" value="DNA primase core"/>
    <property type="match status" value="1"/>
</dbReference>
<gene>
    <name evidence="12 15" type="primary">dnaG</name>
    <name evidence="15" type="ORF">PWJ81_04150</name>
</gene>
<dbReference type="InterPro" id="IPR050219">
    <property type="entry name" value="DnaG_primase"/>
</dbReference>
<sequence>MAGLIKREDIDRVRAAVRIDDVASQYVALRPGGVDSLKGLCPFHDEKTPSFHVRPNLGRWHCFGCGEGGDVFAFVQRAESIDFVEAVELLARRAGIELHYEGARERKPGEPSKRRLIDAHRVAVQFYRAQFDSPEAAPARTLLAERGFERAAIDHFDCGYAPDSWDALYTHLRSHGFSDREIETAGLATRGNRGLYDRFRGRLMWPIFSITGEPIGFGARRLGADDRGPKYLNTPETPIYKKSQVLYGLNLAKKEIAASRSVVIVEGYTDVMAAHLAGVTTAVATCGTAFGAEHVKIVRRLLGDGANPAAGVVLSSGKAYGGEVIFTFDGDSAGQKAALRAFGEDQAFATQTYVAIAPDNLDPCDVRLQRGDEALRDVIAGRRPLFEFAIRSLIEDLPLTTAEGRSAGLRVSAPIVAGIRDRVLRGEYTRNLAGWLGMDEHVVRQAVAEAGRQGRAQARAVLEAASEHTDSARGADSRYGADSLHSVENRYGGLSDYAGGAVQPGNAAASYQGAPQQGSAPDGGAHRAATLPPVPELRDPTEKVERAALEIYLQLPAFAARAEMDNLPPHTFTHPVHHAIHTAIRAAGGTRVFAERFAQLTGAGMDAEHAEPQASAAYVEAVIAAGGPELAGVISQLAAEPLPETDVQRLPHYVWGIALALIRLGVLRQIEDVRSALQRTNPEDTAYQQHFARLMELEAQRRTCEERMELG</sequence>
<dbReference type="GeneID" id="83609421"/>
<dbReference type="SMART" id="SM00493">
    <property type="entry name" value="TOPRIM"/>
    <property type="match status" value="1"/>
</dbReference>
<dbReference type="Gene3D" id="3.90.980.10">
    <property type="entry name" value="DNA primase, catalytic core, N-terminal domain"/>
    <property type="match status" value="1"/>
</dbReference>
<dbReference type="Gene3D" id="3.40.1360.10">
    <property type="match status" value="1"/>
</dbReference>
<dbReference type="Proteomes" id="UP001219297">
    <property type="component" value="Unassembled WGS sequence"/>
</dbReference>
<comment type="subunit">
    <text evidence="12">Monomer. Interacts with DnaB.</text>
</comment>
<protein>
    <recommendedName>
        <fullName evidence="12">DNA primase</fullName>
        <ecNumber evidence="12">2.7.7.101</ecNumber>
    </recommendedName>
</protein>
<evidence type="ECO:0000256" key="8">
    <source>
        <dbReference type="ARBA" id="ARBA00022833"/>
    </source>
</evidence>
<dbReference type="InterPro" id="IPR002694">
    <property type="entry name" value="Znf_CHC2"/>
</dbReference>
<keyword evidence="2 12" id="KW-0639">Primosome</keyword>
<name>A0ABT5V5Q9_9ACTO</name>
<dbReference type="InterPro" id="IPR006295">
    <property type="entry name" value="DNA_primase_DnaG"/>
</dbReference>
<keyword evidence="5 12" id="KW-0235">DNA replication</keyword>
<evidence type="ECO:0000313" key="15">
    <source>
        <dbReference type="EMBL" id="MDE1656258.1"/>
    </source>
</evidence>
<comment type="caution">
    <text evidence="15">The sequence shown here is derived from an EMBL/GenBank/DDBJ whole genome shotgun (WGS) entry which is preliminary data.</text>
</comment>
<dbReference type="PANTHER" id="PTHR30313">
    <property type="entry name" value="DNA PRIMASE"/>
    <property type="match status" value="1"/>
</dbReference>
<keyword evidence="7 12" id="KW-0863">Zinc-finger</keyword>
<evidence type="ECO:0000256" key="1">
    <source>
        <dbReference type="ARBA" id="ARBA00022478"/>
    </source>
</evidence>
<proteinExistence type="inferred from homology"/>
<comment type="cofactor">
    <cofactor evidence="12">
        <name>Zn(2+)</name>
        <dbReference type="ChEBI" id="CHEBI:29105"/>
    </cofactor>
    <text evidence="12">Binds 1 zinc ion per monomer.</text>
</comment>
<comment type="similarity">
    <text evidence="12">Belongs to the DnaG primase family.</text>
</comment>
<reference evidence="15 16" key="1">
    <citation type="submission" date="2023-02" db="EMBL/GenBank/DDBJ databases">
        <title>Defining the Infant Male Urobiome and Moving Towards Mechanisms in Urobiome Research.</title>
        <authorList>
            <person name="Reasoner S."/>
            <person name="Flores V."/>
            <person name="Van Horn G."/>
            <person name="Morales G."/>
            <person name="Peard L."/>
            <person name="Abelson B."/>
            <person name="Manuel C."/>
            <person name="Lee J."/>
            <person name="Baker B."/>
            <person name="Williams T."/>
            <person name="Schmitz J."/>
            <person name="Clayton D."/>
            <person name="Hadjifrangiskou M."/>
        </authorList>
    </citation>
    <scope>NUCLEOTIDE SEQUENCE [LARGE SCALE GENOMIC DNA]</scope>
    <source>
        <strain evidence="15 16">AS1053</strain>
    </source>
</reference>
<keyword evidence="4 12" id="KW-0548">Nucleotidyltransferase</keyword>
<dbReference type="InterPro" id="IPR036977">
    <property type="entry name" value="DNA_primase_Znf_CHC2"/>
</dbReference>